<dbReference type="SUPFAM" id="SSF53850">
    <property type="entry name" value="Periplasmic binding protein-like II"/>
    <property type="match status" value="1"/>
</dbReference>
<comment type="similarity">
    <text evidence="6">Belongs to the nlpA lipoprotein family.</text>
</comment>
<dbReference type="EMBL" id="PVTO01000007">
    <property type="protein sequence ID" value="PRY82966.1"/>
    <property type="molecule type" value="Genomic_DNA"/>
</dbReference>
<proteinExistence type="inferred from homology"/>
<name>A0A2T0W8J3_9LACT</name>
<keyword evidence="9" id="KW-1185">Reference proteome</keyword>
<organism evidence="8 9">
    <name type="scientific">Alkalibacterium olivapovliticus</name>
    <dbReference type="NCBI Taxonomy" id="99907"/>
    <lineage>
        <taxon>Bacteria</taxon>
        <taxon>Bacillati</taxon>
        <taxon>Bacillota</taxon>
        <taxon>Bacilli</taxon>
        <taxon>Lactobacillales</taxon>
        <taxon>Carnobacteriaceae</taxon>
        <taxon>Alkalibacterium</taxon>
    </lineage>
</organism>
<comment type="caution">
    <text evidence="8">The sequence shown here is derived from an EMBL/GenBank/DDBJ whole genome shotgun (WGS) entry which is preliminary data.</text>
</comment>
<dbReference type="InterPro" id="IPR004872">
    <property type="entry name" value="Lipoprotein_NlpA"/>
</dbReference>
<feature type="lipid moiety-binding region" description="S-diacylglycerol cysteine" evidence="7">
    <location>
        <position position="20"/>
    </location>
</feature>
<evidence type="ECO:0000313" key="8">
    <source>
        <dbReference type="EMBL" id="PRY82966.1"/>
    </source>
</evidence>
<protein>
    <recommendedName>
        <fullName evidence="6">Lipoprotein</fullName>
    </recommendedName>
</protein>
<evidence type="ECO:0000256" key="6">
    <source>
        <dbReference type="PIRNR" id="PIRNR002854"/>
    </source>
</evidence>
<accession>A0A2T0W8J3</accession>
<evidence type="ECO:0000256" key="4">
    <source>
        <dbReference type="ARBA" id="ARBA00023139"/>
    </source>
</evidence>
<sequence>MKRIWGLLTTVAIGAVLTGCGGEETGSAQTEGLLSDGVLTVGVTAGPHEDILNEVKNLAAEDNFEIEVITFTDFVRPNTALEEGELDLNSFQTGIYLDTIVEESGFDLTKIEPTITIPMGIYSEKYNDISDIEEGDVIGIPNSPTQEGRALQLFKEAGLITLPEGSGIEVTVSDIVDNPLNLDFITSEAAQLPAQLQDVGAAGINSNFILDAGINPEEYGLFMEDVEDLVQVNYLVSRTENEDDEALEQLIGYYKTPEIKEFIEEQFKGALVPSW</sequence>
<dbReference type="Gene3D" id="3.40.190.10">
    <property type="entry name" value="Periplasmic binding protein-like II"/>
    <property type="match status" value="2"/>
</dbReference>
<comment type="subcellular location">
    <subcellularLocation>
        <location evidence="1">Membrane</location>
        <topology evidence="1">Lipid-anchor</topology>
    </subcellularLocation>
</comment>
<dbReference type="Pfam" id="PF03180">
    <property type="entry name" value="Lipoprotein_9"/>
    <property type="match status" value="1"/>
</dbReference>
<reference evidence="8 9" key="1">
    <citation type="submission" date="2018-03" db="EMBL/GenBank/DDBJ databases">
        <title>Genomic Encyclopedia of Archaeal and Bacterial Type Strains, Phase II (KMG-II): from individual species to whole genera.</title>
        <authorList>
            <person name="Goeker M."/>
        </authorList>
    </citation>
    <scope>NUCLEOTIDE SEQUENCE [LARGE SCALE GENOMIC DNA]</scope>
    <source>
        <strain evidence="8 9">DSM 13175</strain>
    </source>
</reference>
<keyword evidence="3" id="KW-0472">Membrane</keyword>
<dbReference type="GO" id="GO:0016020">
    <property type="term" value="C:membrane"/>
    <property type="evidence" value="ECO:0007669"/>
    <property type="project" value="UniProtKB-SubCell"/>
</dbReference>
<dbReference type="AlphaFoldDB" id="A0A2T0W8J3"/>
<keyword evidence="4" id="KW-0564">Palmitate</keyword>
<dbReference type="PIRSF" id="PIRSF002854">
    <property type="entry name" value="MetQ"/>
    <property type="match status" value="1"/>
</dbReference>
<dbReference type="PANTHER" id="PTHR30429:SF1">
    <property type="entry name" value="D-METHIONINE-BINDING LIPOPROTEIN METQ-RELATED"/>
    <property type="match status" value="1"/>
</dbReference>
<evidence type="ECO:0000256" key="7">
    <source>
        <dbReference type="PIRSR" id="PIRSR002854-1"/>
    </source>
</evidence>
<dbReference type="RefSeq" id="WP_106192257.1">
    <property type="nucleotide sequence ID" value="NZ_PVTO01000007.1"/>
</dbReference>
<gene>
    <name evidence="8" type="ORF">CLV38_10740</name>
</gene>
<dbReference type="PROSITE" id="PS51257">
    <property type="entry name" value="PROKAR_LIPOPROTEIN"/>
    <property type="match status" value="1"/>
</dbReference>
<evidence type="ECO:0000256" key="2">
    <source>
        <dbReference type="ARBA" id="ARBA00022729"/>
    </source>
</evidence>
<evidence type="ECO:0000256" key="1">
    <source>
        <dbReference type="ARBA" id="ARBA00004635"/>
    </source>
</evidence>
<dbReference type="OrthoDB" id="9812878at2"/>
<evidence type="ECO:0000313" key="9">
    <source>
        <dbReference type="Proteomes" id="UP000238205"/>
    </source>
</evidence>
<dbReference type="PANTHER" id="PTHR30429">
    <property type="entry name" value="D-METHIONINE-BINDING LIPOPROTEIN METQ"/>
    <property type="match status" value="1"/>
</dbReference>
<evidence type="ECO:0000256" key="3">
    <source>
        <dbReference type="ARBA" id="ARBA00023136"/>
    </source>
</evidence>
<dbReference type="Proteomes" id="UP000238205">
    <property type="component" value="Unassembled WGS sequence"/>
</dbReference>
<evidence type="ECO:0000256" key="5">
    <source>
        <dbReference type="ARBA" id="ARBA00023288"/>
    </source>
</evidence>
<keyword evidence="5 6" id="KW-0449">Lipoprotein</keyword>
<keyword evidence="2" id="KW-0732">Signal</keyword>